<dbReference type="InterPro" id="IPR013656">
    <property type="entry name" value="PAS_4"/>
</dbReference>
<dbReference type="Pfam" id="PF00512">
    <property type="entry name" value="HisKA"/>
    <property type="match status" value="1"/>
</dbReference>
<dbReference type="PROSITE" id="PS50113">
    <property type="entry name" value="PAC"/>
    <property type="match status" value="1"/>
</dbReference>
<dbReference type="CDD" id="cd00130">
    <property type="entry name" value="PAS"/>
    <property type="match status" value="1"/>
</dbReference>
<dbReference type="InterPro" id="IPR001789">
    <property type="entry name" value="Sig_transdc_resp-reg_receiver"/>
</dbReference>
<evidence type="ECO:0000256" key="3">
    <source>
        <dbReference type="ARBA" id="ARBA00012438"/>
    </source>
</evidence>
<dbReference type="SUPFAM" id="SSF47384">
    <property type="entry name" value="Homodimeric domain of signal transducing histidine kinase"/>
    <property type="match status" value="1"/>
</dbReference>
<evidence type="ECO:0000259" key="21">
    <source>
        <dbReference type="PROSITE" id="PS50110"/>
    </source>
</evidence>
<evidence type="ECO:0000256" key="9">
    <source>
        <dbReference type="ARBA" id="ARBA00022729"/>
    </source>
</evidence>
<evidence type="ECO:0000256" key="18">
    <source>
        <dbReference type="SAM" id="Phobius"/>
    </source>
</evidence>
<dbReference type="SUPFAM" id="SSF55874">
    <property type="entry name" value="ATPase domain of HSP90 chaperone/DNA topoisomerase II/histidine kinase"/>
    <property type="match status" value="1"/>
</dbReference>
<comment type="caution">
    <text evidence="25">The sequence shown here is derived from an EMBL/GenBank/DDBJ whole genome shotgun (WGS) entry which is preliminary data.</text>
</comment>
<dbReference type="Pfam" id="PF02518">
    <property type="entry name" value="HATPase_c"/>
    <property type="match status" value="1"/>
</dbReference>
<dbReference type="InterPro" id="IPR003661">
    <property type="entry name" value="HisK_dim/P_dom"/>
</dbReference>
<feature type="modified residue" description="4-aspartylphosphate" evidence="17">
    <location>
        <position position="1015"/>
    </location>
</feature>
<dbReference type="Gene3D" id="3.40.190.10">
    <property type="entry name" value="Periplasmic binding protein-like II"/>
    <property type="match status" value="4"/>
</dbReference>
<dbReference type="Pfam" id="PF00497">
    <property type="entry name" value="SBP_bac_3"/>
    <property type="match status" value="2"/>
</dbReference>
<dbReference type="SUPFAM" id="SSF53850">
    <property type="entry name" value="Periplasmic binding protein-like II"/>
    <property type="match status" value="2"/>
</dbReference>
<dbReference type="InterPro" id="IPR003594">
    <property type="entry name" value="HATPase_dom"/>
</dbReference>
<dbReference type="Gene3D" id="1.20.120.160">
    <property type="entry name" value="HPT domain"/>
    <property type="match status" value="1"/>
</dbReference>
<dbReference type="InterPro" id="IPR035965">
    <property type="entry name" value="PAS-like_dom_sf"/>
</dbReference>
<keyword evidence="11" id="KW-0418">Kinase</keyword>
<dbReference type="CDD" id="cd16922">
    <property type="entry name" value="HATPase_EvgS-ArcB-TorS-like"/>
    <property type="match status" value="1"/>
</dbReference>
<dbReference type="InterPro" id="IPR036097">
    <property type="entry name" value="HisK_dim/P_sf"/>
</dbReference>
<dbReference type="RefSeq" id="WP_394507667.1">
    <property type="nucleotide sequence ID" value="NZ_JBIEIL010000010.1"/>
</dbReference>
<comment type="subcellular location">
    <subcellularLocation>
        <location evidence="2">Cell inner membrane</location>
        <topology evidence="2">Multi-pass membrane protein</topology>
    </subcellularLocation>
</comment>
<dbReference type="CDD" id="cd00088">
    <property type="entry name" value="HPT"/>
    <property type="match status" value="1"/>
</dbReference>
<evidence type="ECO:0000256" key="10">
    <source>
        <dbReference type="ARBA" id="ARBA00022741"/>
    </source>
</evidence>
<dbReference type="EC" id="2.7.13.3" evidence="3"/>
<evidence type="ECO:0000256" key="8">
    <source>
        <dbReference type="ARBA" id="ARBA00022692"/>
    </source>
</evidence>
<comment type="catalytic activity">
    <reaction evidence="1">
        <text>ATP + protein L-histidine = ADP + protein N-phospho-L-histidine.</text>
        <dbReference type="EC" id="2.7.13.3"/>
    </reaction>
</comment>
<feature type="transmembrane region" description="Helical" evidence="18">
    <location>
        <begin position="538"/>
        <end position="559"/>
    </location>
</feature>
<name>A0ABW7DF50_9PSED</name>
<evidence type="ECO:0000256" key="16">
    <source>
        <dbReference type="PROSITE-ProRule" id="PRU00110"/>
    </source>
</evidence>
<keyword evidence="10" id="KW-0547">Nucleotide-binding</keyword>
<dbReference type="InterPro" id="IPR036641">
    <property type="entry name" value="HPT_dom_sf"/>
</dbReference>
<dbReference type="InterPro" id="IPR001638">
    <property type="entry name" value="Solute-binding_3/MltF_N"/>
</dbReference>
<keyword evidence="4" id="KW-1003">Cell membrane</keyword>
<gene>
    <name evidence="25" type="ORF">ACGSLL_20055</name>
</gene>
<dbReference type="SMART" id="SM00091">
    <property type="entry name" value="PAS"/>
    <property type="match status" value="1"/>
</dbReference>
<evidence type="ECO:0000256" key="17">
    <source>
        <dbReference type="PROSITE-ProRule" id="PRU00169"/>
    </source>
</evidence>
<keyword evidence="12" id="KW-0067">ATP-binding</keyword>
<sequence>MMTFFRSWVAAVLLFSVVGVAHAAPAVAPDTLKVLGRSDVGEYAVSLDEPDWRWLRRKGTLLLGDSSPDYSPFAITGNGNEYEGMSADYAQLIGQLLRVNVEVRRYASRGDLLAALKNGEIDLIGTANGFEAADPELAISLPYADDNPSLVTRIDESHNLPQDLAGKRVAMLYHYLPPATVKAFYPKADVQLYPSTLAAIGAVAFGQADVYLGDLLSSNYLIKKNYLNNVQLSDFSRMETQPFSFAVKRDNEQLLRVVDAALTVIPVEERMSIRRRWSVGGVAIPGQHVLHFSIKEQQWLDRHPRIKVAINENFLPLTFVDEAGKFRGISADVLAKISLRTGLQFDMQRVDSVADLIRQVSSGKADMLAAFTPSSEREGELRFTRPYLINPFVLVSRRDGEPQTLDQMAGERLALITGNVLREYLVEQFPNIQLVPANNAADAMEMVAQGKVDGAINSLISARYMISRQYRETLQISSTVGTQPARIALATNRGALELYSILDKALLSISPEEMDELTNRWRSEVVVDDSYWLRNRGMIIQGFVIAGVLLLVAFGWIAYLRLLMRKRRQAEMALNDQMEFMRVLIDGTPHPIYVRDREGRLVICNSGYLQVFGTERDAVIGKTVIQGVLSDAPQAQAYHDDYLRVMADGQPSIQDRSLTLADGRQLTIYHWMLPYRGSDGVVNGMIAGWIDVSERQHLLQELQIAKDSADDANRAKTTFLASMSHEIRTPMNAIIGMLELAMKKADQGVTDRFAIEVASGAARGLLDLIGDILDIARIESGRLSLAPQRANLRELVESVVRIFEGLARQKQLRLQLDVDALSNVDVLIDPLRFKQVLSNLLSNAIKFTDAGQVQLSLQVDIDSDERLSLCLRVKDSGRGISAEDQALLFSPFAQAGNHGQSARSGSGLGLVISRTLCEMMGGSLALSSELGQGTQIEVRLNLPTLEPLVAAPVEELEPVNSQHSLNILVIDDYPANRLLLTQQLNYLGHRVVDAEDGAHGLRAWRNQLFDVVITDCNMPIMNGYQLARAIRDEETARGLPRSLVLGFTANALPEEKQRCAEAGMDDCLFKPISLKDLNLRLVGIVAQQPPATVTADSEPAPDDLDLGSLEQLTRGDEESIKSLLSDLATSNAQDMAKLLRLFSEHDVAGLSDLAHRVKGGARIIKAQSLIQACEALERASEGLDTQVLTEAVDTLQQAMEHLSEQLDERLA</sequence>
<evidence type="ECO:0000256" key="1">
    <source>
        <dbReference type="ARBA" id="ARBA00000085"/>
    </source>
</evidence>
<dbReference type="SUPFAM" id="SSF55785">
    <property type="entry name" value="PYP-like sensor domain (PAS domain)"/>
    <property type="match status" value="1"/>
</dbReference>
<dbReference type="SUPFAM" id="SSF47226">
    <property type="entry name" value="Histidine-containing phosphotransfer domain, HPT domain"/>
    <property type="match status" value="1"/>
</dbReference>
<dbReference type="PRINTS" id="PR00344">
    <property type="entry name" value="BCTRLSENSOR"/>
</dbReference>
<proteinExistence type="predicted"/>
<dbReference type="InterPro" id="IPR036890">
    <property type="entry name" value="HATPase_C_sf"/>
</dbReference>
<evidence type="ECO:0000313" key="26">
    <source>
        <dbReference type="Proteomes" id="UP001605918"/>
    </source>
</evidence>
<dbReference type="InterPro" id="IPR004358">
    <property type="entry name" value="Sig_transdc_His_kin-like_C"/>
</dbReference>
<evidence type="ECO:0000256" key="19">
    <source>
        <dbReference type="SAM" id="SignalP"/>
    </source>
</evidence>
<dbReference type="SMART" id="SM00388">
    <property type="entry name" value="HisKA"/>
    <property type="match status" value="1"/>
</dbReference>
<keyword evidence="26" id="KW-1185">Reference proteome</keyword>
<keyword evidence="14" id="KW-0902">Two-component regulatory system</keyword>
<evidence type="ECO:0000256" key="14">
    <source>
        <dbReference type="ARBA" id="ARBA00023012"/>
    </source>
</evidence>
<feature type="domain" description="PAS" evidence="22">
    <location>
        <begin position="577"/>
        <end position="625"/>
    </location>
</feature>
<dbReference type="InterPro" id="IPR049870">
    <property type="entry name" value="BvgS-like_periplasmic1"/>
</dbReference>
<dbReference type="Gene3D" id="3.30.450.20">
    <property type="entry name" value="PAS domain"/>
    <property type="match status" value="1"/>
</dbReference>
<feature type="signal peptide" evidence="19">
    <location>
        <begin position="1"/>
        <end position="23"/>
    </location>
</feature>
<organism evidence="25 26">
    <name type="scientific">Pseudomonas retamae</name>
    <dbReference type="NCBI Taxonomy" id="702110"/>
    <lineage>
        <taxon>Bacteria</taxon>
        <taxon>Pseudomonadati</taxon>
        <taxon>Pseudomonadota</taxon>
        <taxon>Gammaproteobacteria</taxon>
        <taxon>Pseudomonadales</taxon>
        <taxon>Pseudomonadaceae</taxon>
        <taxon>Pseudomonas</taxon>
    </lineage>
</organism>
<dbReference type="Pfam" id="PF08448">
    <property type="entry name" value="PAS_4"/>
    <property type="match status" value="1"/>
</dbReference>
<keyword evidence="15 18" id="KW-0472">Membrane</keyword>
<feature type="domain" description="HPt" evidence="24">
    <location>
        <begin position="1116"/>
        <end position="1209"/>
    </location>
</feature>
<dbReference type="PROSITE" id="PS50112">
    <property type="entry name" value="PAS"/>
    <property type="match status" value="1"/>
</dbReference>
<dbReference type="CDD" id="cd13705">
    <property type="entry name" value="PBP2_BvgS_D1"/>
    <property type="match status" value="1"/>
</dbReference>
<evidence type="ECO:0000313" key="25">
    <source>
        <dbReference type="EMBL" id="MFG6206660.1"/>
    </source>
</evidence>
<dbReference type="Proteomes" id="UP001605918">
    <property type="component" value="Unassembled WGS sequence"/>
</dbReference>
<dbReference type="InterPro" id="IPR008207">
    <property type="entry name" value="Sig_transdc_His_kin_Hpt_dom"/>
</dbReference>
<dbReference type="PROSITE" id="PS50109">
    <property type="entry name" value="HIS_KIN"/>
    <property type="match status" value="1"/>
</dbReference>
<keyword evidence="7" id="KW-0808">Transferase</keyword>
<dbReference type="CDD" id="cd13707">
    <property type="entry name" value="PBP2_BvgS_D2"/>
    <property type="match status" value="1"/>
</dbReference>
<evidence type="ECO:0000256" key="6">
    <source>
        <dbReference type="ARBA" id="ARBA00022553"/>
    </source>
</evidence>
<protein>
    <recommendedName>
        <fullName evidence="3">histidine kinase</fullName>
        <ecNumber evidence="3">2.7.13.3</ecNumber>
    </recommendedName>
</protein>
<dbReference type="InterPro" id="IPR005467">
    <property type="entry name" value="His_kinase_dom"/>
</dbReference>
<dbReference type="SMART" id="SM00062">
    <property type="entry name" value="PBPb"/>
    <property type="match status" value="2"/>
</dbReference>
<dbReference type="PANTHER" id="PTHR43047:SF72">
    <property type="entry name" value="OSMOSENSING HISTIDINE PROTEIN KINASE SLN1"/>
    <property type="match status" value="1"/>
</dbReference>
<evidence type="ECO:0000256" key="11">
    <source>
        <dbReference type="ARBA" id="ARBA00022777"/>
    </source>
</evidence>
<evidence type="ECO:0000259" key="24">
    <source>
        <dbReference type="PROSITE" id="PS50894"/>
    </source>
</evidence>
<dbReference type="PROSITE" id="PS50110">
    <property type="entry name" value="RESPONSE_REGULATORY"/>
    <property type="match status" value="1"/>
</dbReference>
<dbReference type="NCBIfam" id="TIGR00229">
    <property type="entry name" value="sensory_box"/>
    <property type="match status" value="1"/>
</dbReference>
<keyword evidence="8 18" id="KW-0812">Transmembrane</keyword>
<dbReference type="Gene3D" id="3.40.50.2300">
    <property type="match status" value="1"/>
</dbReference>
<accession>A0ABW7DF50</accession>
<feature type="modified residue" description="Phosphohistidine" evidence="16">
    <location>
        <position position="1155"/>
    </location>
</feature>
<evidence type="ECO:0000256" key="4">
    <source>
        <dbReference type="ARBA" id="ARBA00022475"/>
    </source>
</evidence>
<evidence type="ECO:0000259" key="23">
    <source>
        <dbReference type="PROSITE" id="PS50113"/>
    </source>
</evidence>
<dbReference type="PROSITE" id="PS50894">
    <property type="entry name" value="HPT"/>
    <property type="match status" value="1"/>
</dbReference>
<dbReference type="Pfam" id="PF01627">
    <property type="entry name" value="Hpt"/>
    <property type="match status" value="1"/>
</dbReference>
<evidence type="ECO:0000256" key="5">
    <source>
        <dbReference type="ARBA" id="ARBA00022519"/>
    </source>
</evidence>
<keyword evidence="6 17" id="KW-0597">Phosphoprotein</keyword>
<dbReference type="SMART" id="SM00448">
    <property type="entry name" value="REC"/>
    <property type="match status" value="1"/>
</dbReference>
<evidence type="ECO:0000256" key="7">
    <source>
        <dbReference type="ARBA" id="ARBA00022679"/>
    </source>
</evidence>
<dbReference type="SUPFAM" id="SSF52172">
    <property type="entry name" value="CheY-like"/>
    <property type="match status" value="1"/>
</dbReference>
<evidence type="ECO:0000256" key="12">
    <source>
        <dbReference type="ARBA" id="ARBA00022840"/>
    </source>
</evidence>
<evidence type="ECO:0000256" key="2">
    <source>
        <dbReference type="ARBA" id="ARBA00004429"/>
    </source>
</evidence>
<dbReference type="CDD" id="cd00082">
    <property type="entry name" value="HisKA"/>
    <property type="match status" value="1"/>
</dbReference>
<dbReference type="CDD" id="cd17546">
    <property type="entry name" value="REC_hyHK_CKI1_RcsC-like"/>
    <property type="match status" value="1"/>
</dbReference>
<evidence type="ECO:0000259" key="22">
    <source>
        <dbReference type="PROSITE" id="PS50112"/>
    </source>
</evidence>
<feature type="domain" description="PAC" evidence="23">
    <location>
        <begin position="651"/>
        <end position="704"/>
    </location>
</feature>
<feature type="domain" description="Histidine kinase" evidence="20">
    <location>
        <begin position="722"/>
        <end position="944"/>
    </location>
</feature>
<keyword evidence="5" id="KW-0997">Cell inner membrane</keyword>
<dbReference type="PANTHER" id="PTHR43047">
    <property type="entry name" value="TWO-COMPONENT HISTIDINE PROTEIN KINASE"/>
    <property type="match status" value="1"/>
</dbReference>
<dbReference type="InterPro" id="IPR000700">
    <property type="entry name" value="PAS-assoc_C"/>
</dbReference>
<dbReference type="InterPro" id="IPR000014">
    <property type="entry name" value="PAS"/>
</dbReference>
<dbReference type="EMBL" id="JBIEIL010000010">
    <property type="protein sequence ID" value="MFG6206660.1"/>
    <property type="molecule type" value="Genomic_DNA"/>
</dbReference>
<dbReference type="SMART" id="SM00387">
    <property type="entry name" value="HATPase_c"/>
    <property type="match status" value="1"/>
</dbReference>
<evidence type="ECO:0000256" key="15">
    <source>
        <dbReference type="ARBA" id="ARBA00023136"/>
    </source>
</evidence>
<reference evidence="25 26" key="1">
    <citation type="submission" date="2024-10" db="EMBL/GenBank/DDBJ databases">
        <title>Whole genome of Pseudomonas sp Strain RB5.</title>
        <authorList>
            <person name="Selami N."/>
        </authorList>
    </citation>
    <scope>NUCLEOTIDE SEQUENCE [LARGE SCALE GENOMIC DNA]</scope>
    <source>
        <strain evidence="25 26">RB5</strain>
    </source>
</reference>
<dbReference type="InterPro" id="IPR011006">
    <property type="entry name" value="CheY-like_superfamily"/>
</dbReference>
<dbReference type="Gene3D" id="3.30.565.10">
    <property type="entry name" value="Histidine kinase-like ATPase, C-terminal domain"/>
    <property type="match status" value="1"/>
</dbReference>
<evidence type="ECO:0000259" key="20">
    <source>
        <dbReference type="PROSITE" id="PS50109"/>
    </source>
</evidence>
<feature type="domain" description="Response regulatory" evidence="21">
    <location>
        <begin position="966"/>
        <end position="1085"/>
    </location>
</feature>
<evidence type="ECO:0000256" key="13">
    <source>
        <dbReference type="ARBA" id="ARBA00022989"/>
    </source>
</evidence>
<dbReference type="InterPro" id="IPR049871">
    <property type="entry name" value="BvgS-like_periplasmic2"/>
</dbReference>
<keyword evidence="9 19" id="KW-0732">Signal</keyword>
<dbReference type="Gene3D" id="1.10.287.130">
    <property type="match status" value="1"/>
</dbReference>
<keyword evidence="13 18" id="KW-1133">Transmembrane helix</keyword>
<dbReference type="Pfam" id="PF00072">
    <property type="entry name" value="Response_reg"/>
    <property type="match status" value="1"/>
</dbReference>
<feature type="chain" id="PRO_5045891514" description="histidine kinase" evidence="19">
    <location>
        <begin position="24"/>
        <end position="1211"/>
    </location>
</feature>